<comment type="caution">
    <text evidence="2">The sequence shown here is derived from an EMBL/GenBank/DDBJ whole genome shotgun (WGS) entry which is preliminary data.</text>
</comment>
<dbReference type="AlphaFoldDB" id="X1HLQ5"/>
<sequence length="301" mass="34925">TRAEIETDQTTFTDNEFYGFLDNIFKTLLLASEREEKSNDNEIVLKRLTWKFRQQFACYYLRYLDVKMRKNFNNERRIALCWWMAGKITSSFLLILMRRNLSAADKSVHIEKVLDTLEERFAIMQFQHQFIDLKKTFSSASYFTLNNIDLLSYATAALFTVKYREGANLTLQGLRGPPDALSPEIRNIVVDKLLDDALLGNGQLTDDSKVLLFLWNNSLCNSLPTMLKEYYGEAFPLLGKKIRGEVSKAEQIVKFVDTVSARSFLDAELPHLPEYIDRNGQKDFVLLINSLKYSYCPIGRW</sequence>
<organism evidence="2">
    <name type="scientific">marine sediment metagenome</name>
    <dbReference type="NCBI Taxonomy" id="412755"/>
    <lineage>
        <taxon>unclassified sequences</taxon>
        <taxon>metagenomes</taxon>
        <taxon>ecological metagenomes</taxon>
    </lineage>
</organism>
<reference evidence="2" key="1">
    <citation type="journal article" date="2014" name="Front. Microbiol.">
        <title>High frequency of phylogenetically diverse reductive dehalogenase-homologous genes in deep subseafloor sedimentary metagenomes.</title>
        <authorList>
            <person name="Kawai M."/>
            <person name="Futagami T."/>
            <person name="Toyoda A."/>
            <person name="Takaki Y."/>
            <person name="Nishi S."/>
            <person name="Hori S."/>
            <person name="Arai W."/>
            <person name="Tsubouchi T."/>
            <person name="Morono Y."/>
            <person name="Uchiyama I."/>
            <person name="Ito T."/>
            <person name="Fujiyama A."/>
            <person name="Inagaki F."/>
            <person name="Takami H."/>
        </authorList>
    </citation>
    <scope>NUCLEOTIDE SEQUENCE</scope>
    <source>
        <strain evidence="2">Expedition CK06-06</strain>
    </source>
</reference>
<proteinExistence type="predicted"/>
<accession>X1HLQ5</accession>
<feature type="non-terminal residue" evidence="2">
    <location>
        <position position="301"/>
    </location>
</feature>
<feature type="transmembrane region" description="Helical" evidence="1">
    <location>
        <begin position="78"/>
        <end position="97"/>
    </location>
</feature>
<protein>
    <submittedName>
        <fullName evidence="2">Uncharacterized protein</fullName>
    </submittedName>
</protein>
<feature type="non-terminal residue" evidence="2">
    <location>
        <position position="1"/>
    </location>
</feature>
<keyword evidence="1" id="KW-0812">Transmembrane</keyword>
<evidence type="ECO:0000313" key="2">
    <source>
        <dbReference type="EMBL" id="GAH54779.1"/>
    </source>
</evidence>
<keyword evidence="1" id="KW-0472">Membrane</keyword>
<dbReference type="EMBL" id="BARU01016973">
    <property type="protein sequence ID" value="GAH54779.1"/>
    <property type="molecule type" value="Genomic_DNA"/>
</dbReference>
<evidence type="ECO:0000256" key="1">
    <source>
        <dbReference type="SAM" id="Phobius"/>
    </source>
</evidence>
<name>X1HLQ5_9ZZZZ</name>
<keyword evidence="1" id="KW-1133">Transmembrane helix</keyword>
<gene>
    <name evidence="2" type="ORF">S03H2_28176</name>
</gene>